<proteinExistence type="predicted"/>
<name>A0ABY2F7Q2_9ACTN</name>
<protein>
    <submittedName>
        <fullName evidence="3">Multiple sugar transport system substrate-binding protein</fullName>
    </submittedName>
</protein>
<keyword evidence="3" id="KW-0813">Transport</keyword>
<dbReference type="Proteomes" id="UP000295060">
    <property type="component" value="Unassembled WGS sequence"/>
</dbReference>
<evidence type="ECO:0000313" key="4">
    <source>
        <dbReference type="Proteomes" id="UP000295060"/>
    </source>
</evidence>
<feature type="signal peptide" evidence="2">
    <location>
        <begin position="1"/>
        <end position="22"/>
    </location>
</feature>
<evidence type="ECO:0000313" key="3">
    <source>
        <dbReference type="EMBL" id="TDW84401.1"/>
    </source>
</evidence>
<dbReference type="PANTHER" id="PTHR43649:SF33">
    <property type="entry name" value="POLYGALACTURONAN_RHAMNOGALACTURONAN-BINDING PROTEIN YTCQ"/>
    <property type="match status" value="1"/>
</dbReference>
<dbReference type="Gene3D" id="3.40.190.10">
    <property type="entry name" value="Periplasmic binding protein-like II"/>
    <property type="match status" value="1"/>
</dbReference>
<organism evidence="3 4">
    <name type="scientific">Kribbella pratensis</name>
    <dbReference type="NCBI Taxonomy" id="2512112"/>
    <lineage>
        <taxon>Bacteria</taxon>
        <taxon>Bacillati</taxon>
        <taxon>Actinomycetota</taxon>
        <taxon>Actinomycetes</taxon>
        <taxon>Propionibacteriales</taxon>
        <taxon>Kribbellaceae</taxon>
        <taxon>Kribbella</taxon>
    </lineage>
</organism>
<comment type="caution">
    <text evidence="3">The sequence shown here is derived from an EMBL/GenBank/DDBJ whole genome shotgun (WGS) entry which is preliminary data.</text>
</comment>
<keyword evidence="4" id="KW-1185">Reference proteome</keyword>
<evidence type="ECO:0000256" key="1">
    <source>
        <dbReference type="ARBA" id="ARBA00022729"/>
    </source>
</evidence>
<keyword evidence="3" id="KW-0762">Sugar transport</keyword>
<gene>
    <name evidence="3" type="ORF">EV137_7212</name>
</gene>
<keyword evidence="1 2" id="KW-0732">Signal</keyword>
<sequence length="440" mass="46995">MPRISRRATLAGLALCLTATMAACSSGPGSDTGKAGSSGPVEIEYWAWGDAQPVVDKFNATHQDIKVKFVKQADLTTTATGLRNAVAAGSGVPCLAQNFGDVPALLAEGLLADVTDYVKPAESQFAPAALPGAQVQGKYYGIPTGSGPTFMMINRAVYDKYGVPVPKTWDDVITAGKTLKPHGVQVMNLAGEDPSTLVNLVIQAGGSWYSVDGDAWKVDFLSPKSVAAANILQQLVDNNLVANQTYQDRPALIAYFDQGKMVSLPTSTWQLTNYELNFKKSVGNWEPVDLPQYADAAKFATPAHGGALLVPKGCAHLEEASEVGIWMTTTKDAVDASFDKATGSYAWPGALPDPSPWIDSSVPLKLFGNHRSEAKSVILKASHSGVDNWLVGPNYTGVFKELQDQWAQAVTKKITFQQLLENMQKFTVDDLKAKGINVAS</sequence>
<dbReference type="PROSITE" id="PS51257">
    <property type="entry name" value="PROKAR_LIPOPROTEIN"/>
    <property type="match status" value="1"/>
</dbReference>
<accession>A0ABY2F7Q2</accession>
<reference evidence="3 4" key="1">
    <citation type="submission" date="2019-03" db="EMBL/GenBank/DDBJ databases">
        <title>Genomic Encyclopedia of Type Strains, Phase III (KMG-III): the genomes of soil and plant-associated and newly described type strains.</title>
        <authorList>
            <person name="Whitman W."/>
        </authorList>
    </citation>
    <scope>NUCLEOTIDE SEQUENCE [LARGE SCALE GENOMIC DNA]</scope>
    <source>
        <strain evidence="3 4">VKMAc-2574</strain>
    </source>
</reference>
<dbReference type="SUPFAM" id="SSF53850">
    <property type="entry name" value="Periplasmic binding protein-like II"/>
    <property type="match status" value="1"/>
</dbReference>
<feature type="chain" id="PRO_5045503197" evidence="2">
    <location>
        <begin position="23"/>
        <end position="440"/>
    </location>
</feature>
<dbReference type="EMBL" id="SODU01000004">
    <property type="protein sequence ID" value="TDW84401.1"/>
    <property type="molecule type" value="Genomic_DNA"/>
</dbReference>
<dbReference type="InterPro" id="IPR050490">
    <property type="entry name" value="Bact_solute-bd_prot1"/>
</dbReference>
<dbReference type="RefSeq" id="WP_134132530.1">
    <property type="nucleotide sequence ID" value="NZ_SODU01000004.1"/>
</dbReference>
<evidence type="ECO:0000256" key="2">
    <source>
        <dbReference type="SAM" id="SignalP"/>
    </source>
</evidence>
<dbReference type="PANTHER" id="PTHR43649">
    <property type="entry name" value="ARABINOSE-BINDING PROTEIN-RELATED"/>
    <property type="match status" value="1"/>
</dbReference>